<gene>
    <name evidence="2" type="ORF">PENCOP_c005G05966</name>
</gene>
<organism evidence="2 3">
    <name type="scientific">Penicillium coprophilum</name>
    <dbReference type="NCBI Taxonomy" id="36646"/>
    <lineage>
        <taxon>Eukaryota</taxon>
        <taxon>Fungi</taxon>
        <taxon>Dikarya</taxon>
        <taxon>Ascomycota</taxon>
        <taxon>Pezizomycotina</taxon>
        <taxon>Eurotiomycetes</taxon>
        <taxon>Eurotiomycetidae</taxon>
        <taxon>Eurotiales</taxon>
        <taxon>Aspergillaceae</taxon>
        <taxon>Penicillium</taxon>
    </lineage>
</organism>
<dbReference type="STRING" id="36646.A0A1V6USQ8"/>
<keyword evidence="3" id="KW-1185">Reference proteome</keyword>
<reference evidence="3" key="1">
    <citation type="journal article" date="2017" name="Nat. Microbiol.">
        <title>Global analysis of biosynthetic gene clusters reveals vast potential of secondary metabolite production in Penicillium species.</title>
        <authorList>
            <person name="Nielsen J.C."/>
            <person name="Grijseels S."/>
            <person name="Prigent S."/>
            <person name="Ji B."/>
            <person name="Dainat J."/>
            <person name="Nielsen K.F."/>
            <person name="Frisvad J.C."/>
            <person name="Workman M."/>
            <person name="Nielsen J."/>
        </authorList>
    </citation>
    <scope>NUCLEOTIDE SEQUENCE [LARGE SCALE GENOMIC DNA]</scope>
    <source>
        <strain evidence="3">IBT 31321</strain>
    </source>
</reference>
<feature type="compositionally biased region" description="Low complexity" evidence="1">
    <location>
        <begin position="220"/>
        <end position="229"/>
    </location>
</feature>
<feature type="region of interest" description="Disordered" evidence="1">
    <location>
        <begin position="220"/>
        <end position="251"/>
    </location>
</feature>
<protein>
    <recommendedName>
        <fullName evidence="4">Fungal N-terminal domain-containing protein</fullName>
    </recommendedName>
</protein>
<dbReference type="Proteomes" id="UP000191500">
    <property type="component" value="Unassembled WGS sequence"/>
</dbReference>
<comment type="caution">
    <text evidence="2">The sequence shown here is derived from an EMBL/GenBank/DDBJ whole genome shotgun (WGS) entry which is preliminary data.</text>
</comment>
<evidence type="ECO:0000313" key="2">
    <source>
        <dbReference type="EMBL" id="OQE41440.1"/>
    </source>
</evidence>
<sequence>MSFGFSIGDLVLCSQITYRLFTAATTGRKNAPRDLQELEGVLFGLNCSLTQVQRASVIIFSRNFNTLDDAADVAPDVAPDVAQQLGFMIRSCLQTLEHLERATDKYRATVTTPSLLHGKPRANFLNSQQLTSQVKLQWRRIMWDLRGESLTQYRRKLESHLNVVNLLLNVLIWSATDRIEQNGMRQGKRIEELLHRTSYFNNVSNAHPKYIVLNSLSGHSRGSSPSVTSAFESVLSRPRPRRDQNPAGVYPMGSQRVLADLFNGIRA</sequence>
<evidence type="ECO:0008006" key="4">
    <source>
        <dbReference type="Google" id="ProtNLM"/>
    </source>
</evidence>
<evidence type="ECO:0000313" key="3">
    <source>
        <dbReference type="Proteomes" id="UP000191500"/>
    </source>
</evidence>
<proteinExistence type="predicted"/>
<dbReference type="EMBL" id="MDDG01000005">
    <property type="protein sequence ID" value="OQE41440.1"/>
    <property type="molecule type" value="Genomic_DNA"/>
</dbReference>
<accession>A0A1V6USQ8</accession>
<name>A0A1V6USQ8_9EURO</name>
<dbReference type="AlphaFoldDB" id="A0A1V6USQ8"/>
<evidence type="ECO:0000256" key="1">
    <source>
        <dbReference type="SAM" id="MobiDB-lite"/>
    </source>
</evidence>